<dbReference type="STRING" id="272627.CCC_01277"/>
<keyword evidence="3 5" id="KW-0687">Ribonucleoprotein</keyword>
<dbReference type="PANTHER" id="PTHR13528:SF2">
    <property type="entry name" value="LARGE RIBOSOMAL SUBUNIT PROTEIN BL28M"/>
    <property type="match status" value="1"/>
</dbReference>
<dbReference type="SUPFAM" id="SSF143800">
    <property type="entry name" value="L28p-like"/>
    <property type="match status" value="1"/>
</dbReference>
<dbReference type="InterPro" id="IPR001383">
    <property type="entry name" value="Ribosomal_bL28_bact-type"/>
</dbReference>
<dbReference type="Proteomes" id="UP000031971">
    <property type="component" value="Unassembled WGS sequence"/>
</dbReference>
<protein>
    <recommendedName>
        <fullName evidence="4 5">Large ribosomal subunit protein bL28</fullName>
    </recommendedName>
</protein>
<dbReference type="EMBL" id="JXSL01000030">
    <property type="protein sequence ID" value="KIL98216.1"/>
    <property type="molecule type" value="Genomic_DNA"/>
</dbReference>
<dbReference type="HAMAP" id="MF_00373">
    <property type="entry name" value="Ribosomal_bL28"/>
    <property type="match status" value="1"/>
</dbReference>
<evidence type="ECO:0000256" key="3">
    <source>
        <dbReference type="ARBA" id="ARBA00023274"/>
    </source>
</evidence>
<evidence type="ECO:0000256" key="5">
    <source>
        <dbReference type="HAMAP-Rule" id="MF_00373"/>
    </source>
</evidence>
<evidence type="ECO:0000313" key="7">
    <source>
        <dbReference type="Proteomes" id="UP000031971"/>
    </source>
</evidence>
<dbReference type="NCBIfam" id="TIGR00009">
    <property type="entry name" value="L28"/>
    <property type="match status" value="1"/>
</dbReference>
<dbReference type="InterPro" id="IPR026569">
    <property type="entry name" value="Ribosomal_bL28"/>
</dbReference>
<dbReference type="GO" id="GO:0022625">
    <property type="term" value="C:cytosolic large ribosomal subunit"/>
    <property type="evidence" value="ECO:0007669"/>
    <property type="project" value="TreeGrafter"/>
</dbReference>
<dbReference type="InterPro" id="IPR037147">
    <property type="entry name" value="Ribosomal_bL28_sf"/>
</dbReference>
<evidence type="ECO:0000256" key="1">
    <source>
        <dbReference type="ARBA" id="ARBA00008760"/>
    </source>
</evidence>
<dbReference type="Gene3D" id="2.30.170.40">
    <property type="entry name" value="Ribosomal protein L28/L24"/>
    <property type="match status" value="1"/>
</dbReference>
<evidence type="ECO:0000313" key="6">
    <source>
        <dbReference type="EMBL" id="KIL98216.1"/>
    </source>
</evidence>
<dbReference type="OrthoDB" id="9805609at2"/>
<dbReference type="InterPro" id="IPR034704">
    <property type="entry name" value="Ribosomal_bL28/bL31-like_sf"/>
</dbReference>
<dbReference type="RefSeq" id="WP_009870855.1">
    <property type="nucleotide sequence ID" value="NZ_JXSL01000030.1"/>
</dbReference>
<dbReference type="AlphaFoldDB" id="A0A0C2UZH0"/>
<dbReference type="GO" id="GO:0006412">
    <property type="term" value="P:translation"/>
    <property type="evidence" value="ECO:0007669"/>
    <property type="project" value="UniProtKB-UniRule"/>
</dbReference>
<proteinExistence type="inferred from homology"/>
<keyword evidence="2 5" id="KW-0689">Ribosomal protein</keyword>
<name>A0A0C2UZH0_PARME</name>
<dbReference type="Pfam" id="PF00830">
    <property type="entry name" value="Ribosomal_L28"/>
    <property type="match status" value="1"/>
</dbReference>
<evidence type="ECO:0000256" key="2">
    <source>
        <dbReference type="ARBA" id="ARBA00022980"/>
    </source>
</evidence>
<reference evidence="6 7" key="1">
    <citation type="submission" date="2015-01" db="EMBL/GenBank/DDBJ databases">
        <title>Genome Sequence of Magnetospirillum magnetotacticum Strain MS-1.</title>
        <authorList>
            <person name="Marinov G.K."/>
            <person name="Smalley M.D."/>
            <person name="DeSalvo G."/>
        </authorList>
    </citation>
    <scope>NUCLEOTIDE SEQUENCE [LARGE SCALE GENOMIC DNA]</scope>
    <source>
        <strain evidence="6 7">MS-1</strain>
    </source>
</reference>
<dbReference type="PANTHER" id="PTHR13528">
    <property type="entry name" value="39S RIBOSOMAL PROTEIN L28, MITOCHONDRIAL"/>
    <property type="match status" value="1"/>
</dbReference>
<dbReference type="GO" id="GO:0003735">
    <property type="term" value="F:structural constituent of ribosome"/>
    <property type="evidence" value="ECO:0007669"/>
    <property type="project" value="InterPro"/>
</dbReference>
<organism evidence="6 7">
    <name type="scientific">Paramagnetospirillum magnetotacticum MS-1</name>
    <dbReference type="NCBI Taxonomy" id="272627"/>
    <lineage>
        <taxon>Bacteria</taxon>
        <taxon>Pseudomonadati</taxon>
        <taxon>Pseudomonadota</taxon>
        <taxon>Alphaproteobacteria</taxon>
        <taxon>Rhodospirillales</taxon>
        <taxon>Magnetospirillaceae</taxon>
        <taxon>Paramagnetospirillum</taxon>
    </lineage>
</organism>
<comment type="similarity">
    <text evidence="1 5">Belongs to the bacterial ribosomal protein bL28 family.</text>
</comment>
<sequence>MARRCAITGKGVLTGNNVSHANNKTRRRFLPNLQEASLLSDALGHAVRLRISTNGLKTIEHNGGIDSFLLSVATTKLSAEARRLKKRIERALASKQDTAAA</sequence>
<gene>
    <name evidence="5" type="primary">rpmB</name>
    <name evidence="6" type="ORF">CCC_01277</name>
</gene>
<evidence type="ECO:0000256" key="4">
    <source>
        <dbReference type="ARBA" id="ARBA00035174"/>
    </source>
</evidence>
<comment type="caution">
    <text evidence="6">The sequence shown here is derived from an EMBL/GenBank/DDBJ whole genome shotgun (WGS) entry which is preliminary data.</text>
</comment>
<accession>A0A0C2UZH0</accession>
<keyword evidence="7" id="KW-1185">Reference proteome</keyword>